<dbReference type="InterPro" id="IPR008630">
    <property type="entry name" value="Glyco_trans_34"/>
</dbReference>
<sequence length="253" mass="29586">MEEVISPGRDLLGARTRVGKVTIIFGGAPTYERAVRTHELHDRIHGYPLHVLRHGILDDVWSKPAYILSLLLKELSRPETERLQWLLWVDADTILLNPHVPIETFLPPEPEFDDVHLLITNDWNGLNNGVFPIRVNQWAVDLFAAIVSFRHYKPDANLVFRDQSAMDMLLKDPKFAKHTMQAPQRWFNAYQGEHNETLAPFQVRRGDFLVHFAGVGDRDRRMAYWLDRVDQHLPDWEIEVHHTSYPSEAREFW</sequence>
<dbReference type="Pfam" id="PF05637">
    <property type="entry name" value="Glyco_transf_34"/>
    <property type="match status" value="1"/>
</dbReference>
<dbReference type="InterPro" id="IPR029044">
    <property type="entry name" value="Nucleotide-diphossugar_trans"/>
</dbReference>
<evidence type="ECO:0000313" key="4">
    <source>
        <dbReference type="EMBL" id="KAF2157294.1"/>
    </source>
</evidence>
<proteinExistence type="inferred from homology"/>
<organism evidence="4 5">
    <name type="scientific">Myriangium duriaei CBS 260.36</name>
    <dbReference type="NCBI Taxonomy" id="1168546"/>
    <lineage>
        <taxon>Eukaryota</taxon>
        <taxon>Fungi</taxon>
        <taxon>Dikarya</taxon>
        <taxon>Ascomycota</taxon>
        <taxon>Pezizomycotina</taxon>
        <taxon>Dothideomycetes</taxon>
        <taxon>Dothideomycetidae</taxon>
        <taxon>Myriangiales</taxon>
        <taxon>Myriangiaceae</taxon>
        <taxon>Myriangium</taxon>
    </lineage>
</organism>
<keyword evidence="3" id="KW-0808">Transferase</keyword>
<dbReference type="GO" id="GO:0016757">
    <property type="term" value="F:glycosyltransferase activity"/>
    <property type="evidence" value="ECO:0007669"/>
    <property type="project" value="UniProtKB-KW"/>
</dbReference>
<dbReference type="GO" id="GO:0006487">
    <property type="term" value="P:protein N-linked glycosylation"/>
    <property type="evidence" value="ECO:0007669"/>
    <property type="project" value="TreeGrafter"/>
</dbReference>
<keyword evidence="5" id="KW-1185">Reference proteome</keyword>
<evidence type="ECO:0000256" key="3">
    <source>
        <dbReference type="ARBA" id="ARBA00022679"/>
    </source>
</evidence>
<comment type="similarity">
    <text evidence="1">Belongs to the glycosyltransferase 34 family.</text>
</comment>
<comment type="caution">
    <text evidence="4">The sequence shown here is derived from an EMBL/GenBank/DDBJ whole genome shotgun (WGS) entry which is preliminary data.</text>
</comment>
<dbReference type="Gene3D" id="3.90.550.10">
    <property type="entry name" value="Spore Coat Polysaccharide Biosynthesis Protein SpsA, Chain A"/>
    <property type="match status" value="1"/>
</dbReference>
<reference evidence="4" key="1">
    <citation type="journal article" date="2020" name="Stud. Mycol.">
        <title>101 Dothideomycetes genomes: a test case for predicting lifestyles and emergence of pathogens.</title>
        <authorList>
            <person name="Haridas S."/>
            <person name="Albert R."/>
            <person name="Binder M."/>
            <person name="Bloem J."/>
            <person name="Labutti K."/>
            <person name="Salamov A."/>
            <person name="Andreopoulos B."/>
            <person name="Baker S."/>
            <person name="Barry K."/>
            <person name="Bills G."/>
            <person name="Bluhm B."/>
            <person name="Cannon C."/>
            <person name="Castanera R."/>
            <person name="Culley D."/>
            <person name="Daum C."/>
            <person name="Ezra D."/>
            <person name="Gonzalez J."/>
            <person name="Henrissat B."/>
            <person name="Kuo A."/>
            <person name="Liang C."/>
            <person name="Lipzen A."/>
            <person name="Lutzoni F."/>
            <person name="Magnuson J."/>
            <person name="Mondo S."/>
            <person name="Nolan M."/>
            <person name="Ohm R."/>
            <person name="Pangilinan J."/>
            <person name="Park H.-J."/>
            <person name="Ramirez L."/>
            <person name="Alfaro M."/>
            <person name="Sun H."/>
            <person name="Tritt A."/>
            <person name="Yoshinaga Y."/>
            <person name="Zwiers L.-H."/>
            <person name="Turgeon B."/>
            <person name="Goodwin S."/>
            <person name="Spatafora J."/>
            <person name="Crous P."/>
            <person name="Grigoriev I."/>
        </authorList>
    </citation>
    <scope>NUCLEOTIDE SEQUENCE</scope>
    <source>
        <strain evidence="4">CBS 260.36</strain>
    </source>
</reference>
<accession>A0A9P4JEC0</accession>
<keyword evidence="2" id="KW-0328">Glycosyltransferase</keyword>
<dbReference type="GO" id="GO:0000139">
    <property type="term" value="C:Golgi membrane"/>
    <property type="evidence" value="ECO:0007669"/>
    <property type="project" value="TreeGrafter"/>
</dbReference>
<dbReference type="PANTHER" id="PTHR31306">
    <property type="entry name" value="ALPHA-1,6-MANNOSYLTRANSFERASE MNN11-RELATED"/>
    <property type="match status" value="1"/>
</dbReference>
<name>A0A9P4JEC0_9PEZI</name>
<dbReference type="AlphaFoldDB" id="A0A9P4JEC0"/>
<evidence type="ECO:0000313" key="5">
    <source>
        <dbReference type="Proteomes" id="UP000799439"/>
    </source>
</evidence>
<evidence type="ECO:0000256" key="2">
    <source>
        <dbReference type="ARBA" id="ARBA00022676"/>
    </source>
</evidence>
<feature type="non-terminal residue" evidence="4">
    <location>
        <position position="253"/>
    </location>
</feature>
<protein>
    <submittedName>
        <fullName evidence="4">Glycosyltransferase family 34 protein</fullName>
    </submittedName>
</protein>
<dbReference type="EMBL" id="ML996081">
    <property type="protein sequence ID" value="KAF2157294.1"/>
    <property type="molecule type" value="Genomic_DNA"/>
</dbReference>
<gene>
    <name evidence="4" type="ORF">K461DRAFT_219574</name>
</gene>
<dbReference type="Proteomes" id="UP000799439">
    <property type="component" value="Unassembled WGS sequence"/>
</dbReference>
<dbReference type="FunFam" id="3.90.550.10:FF:000237">
    <property type="entry name" value="WGS project CABT00000000 data, contig 2.1"/>
    <property type="match status" value="1"/>
</dbReference>
<dbReference type="OrthoDB" id="407658at2759"/>
<dbReference type="PANTHER" id="PTHR31306:SF8">
    <property type="entry name" value="GLYCOSYLTRANSFERASE FAMILY 34 PROTEIN"/>
    <property type="match status" value="1"/>
</dbReference>
<evidence type="ECO:0000256" key="1">
    <source>
        <dbReference type="ARBA" id="ARBA00005664"/>
    </source>
</evidence>
<dbReference type="SUPFAM" id="SSF53448">
    <property type="entry name" value="Nucleotide-diphospho-sugar transferases"/>
    <property type="match status" value="1"/>
</dbReference>